<dbReference type="PANTHER" id="PTHR14226:SF29">
    <property type="entry name" value="NEUROPATHY TARGET ESTERASE SWS"/>
    <property type="match status" value="1"/>
</dbReference>
<dbReference type="InterPro" id="IPR000184">
    <property type="entry name" value="Bac_surfAg_D15"/>
</dbReference>
<reference evidence="8 9" key="1">
    <citation type="journal article" date="2020" name="Microorganisms">
        <title>Simultaneous Genome Sequencing of Prosthecochloris ethylica and Desulfuromonas acetoxidans within a Syntrophic Mixture Reveals Unique Pili and Protein Interactions.</title>
        <authorList>
            <person name="Kyndt J.A."/>
            <person name="Van Beeumen J.J."/>
            <person name="Meyer T.E."/>
        </authorList>
    </citation>
    <scope>NUCLEOTIDE SEQUENCE [LARGE SCALE GENOMIC DNA]</scope>
    <source>
        <strain evidence="8 9">N3</strain>
    </source>
</reference>
<feature type="short sequence motif" description="DGA/G" evidence="6">
    <location>
        <begin position="191"/>
        <end position="193"/>
    </location>
</feature>
<proteinExistence type="predicted"/>
<evidence type="ECO:0000256" key="3">
    <source>
        <dbReference type="ARBA" id="ARBA00022963"/>
    </source>
</evidence>
<dbReference type="PANTHER" id="PTHR14226">
    <property type="entry name" value="NEUROPATHY TARGET ESTERASE/SWISS CHEESE D.MELANOGASTER"/>
    <property type="match status" value="1"/>
</dbReference>
<dbReference type="Proteomes" id="UP000619838">
    <property type="component" value="Unassembled WGS sequence"/>
</dbReference>
<keyword evidence="5" id="KW-0472">Membrane</keyword>
<dbReference type="Gene3D" id="2.40.160.50">
    <property type="entry name" value="membrane protein fhac: a member of the omp85/tpsb transporter family"/>
    <property type="match status" value="1"/>
</dbReference>
<dbReference type="Pfam" id="PF01103">
    <property type="entry name" value="Omp85"/>
    <property type="match status" value="1"/>
</dbReference>
<dbReference type="Gene3D" id="3.10.20.310">
    <property type="entry name" value="membrane protein fhac"/>
    <property type="match status" value="1"/>
</dbReference>
<dbReference type="Pfam" id="PF01734">
    <property type="entry name" value="Patatin"/>
    <property type="match status" value="1"/>
</dbReference>
<keyword evidence="2 6" id="KW-0378">Hydrolase</keyword>
<evidence type="ECO:0000313" key="9">
    <source>
        <dbReference type="Proteomes" id="UP000619838"/>
    </source>
</evidence>
<dbReference type="Gene3D" id="3.40.1090.10">
    <property type="entry name" value="Cytosolic phospholipase A2 catalytic domain"/>
    <property type="match status" value="2"/>
</dbReference>
<keyword evidence="9" id="KW-1185">Reference proteome</keyword>
<dbReference type="SUPFAM" id="SSF52151">
    <property type="entry name" value="FabD/lysophospholipase-like"/>
    <property type="match status" value="1"/>
</dbReference>
<name>A0ABR9XNB2_9CHLB</name>
<evidence type="ECO:0000259" key="7">
    <source>
        <dbReference type="PROSITE" id="PS51635"/>
    </source>
</evidence>
<dbReference type="PROSITE" id="PS51635">
    <property type="entry name" value="PNPLA"/>
    <property type="match status" value="1"/>
</dbReference>
<accession>A0ABR9XNB2</accession>
<gene>
    <name evidence="8" type="ORF">INT08_00070</name>
</gene>
<comment type="caution">
    <text evidence="8">The sequence shown here is derived from an EMBL/GenBank/DDBJ whole genome shotgun (WGS) entry which is preliminary data.</text>
</comment>
<dbReference type="InterPro" id="IPR016035">
    <property type="entry name" value="Acyl_Trfase/lysoPLipase"/>
</dbReference>
<sequence length="865" mass="94698">MQPRRKTIGLALSGGGANGMAQIGVLKALEEEGIAADIIAGTSIGAIIGGLYSAGYSAAQLEELALELPWDELLSLDSGDRRKNFFLEQRKIRDRATIAIRFDGFKLKLPRSLSSAQNLTRTLDLLCINAPYHPRRSFDDLPVSFRAVSTDLVSGERVTIDRGSLSLAMLASSTVPVLFEPVEIGDRKLADGGLVANLAVDELEHAGAEYKIAVDTRGSMYTVADDIDVPWKAADQAMTILIRLQYPEQLKQADAVIAPDVEHNTALDFSDIPGLIEAGYRSGRTLARKIRNETTIPARGTTPLEGYSTSLAIRGLPAGMQGPAAEAGSIIRNAATAEEALKALLETDSFTSVHAVENPETGLMRFVAAIPPIFERVEVDGPEDGPSRAAVDSCFAPITGRPYRNRDGSDALEALTALYRRNGMSLVSPGDIHVSDRTLRITMTDGRPGPLLITRNRGITSPELIEREIGFDSTSALSLADVRRTINNLDGTGAFNRVSIGVNADGQNTGGRSPLLVNVDEKSPSVLRLGLRYDQTYKAQALVDFRNENVNGTMNSIGGWAKISEHNNRLNLEYYIPRIGSTSLTFMTELYYEHVKRNLRTLRFYDSFFPGDRNDTEIAPERYTVQRYGLSSAFGARIGRNGHLLFDATLQNARTMTDEISPRHEEDNNNIATAGVEFTLDNRDNSYLPTSGRYIHIHYSLAPSFLNRRTFWTFEAEHEENIAINDETTAQLNLRVGLSDPGTPFSEMFFAGGSGSPYSFGFAGLKENDLAGHNILLGKASLRYSPDFDLIFPSSFQLSYHLGETWEDALSSDALIHGIGAGITWETPLGPAQFSATKAFRFDGDADSYLRFAESVFYFSLGHEF</sequence>
<dbReference type="InterPro" id="IPR050301">
    <property type="entry name" value="NTE"/>
</dbReference>
<evidence type="ECO:0000256" key="1">
    <source>
        <dbReference type="ARBA" id="ARBA00004370"/>
    </source>
</evidence>
<keyword evidence="3 6" id="KW-0442">Lipid degradation</keyword>
<organism evidence="8 9">
    <name type="scientific">Prosthecochloris ethylica</name>
    <dbReference type="NCBI Taxonomy" id="2743976"/>
    <lineage>
        <taxon>Bacteria</taxon>
        <taxon>Pseudomonadati</taxon>
        <taxon>Chlorobiota</taxon>
        <taxon>Chlorobiia</taxon>
        <taxon>Chlorobiales</taxon>
        <taxon>Chlorobiaceae</taxon>
        <taxon>Prosthecochloris</taxon>
    </lineage>
</organism>
<comment type="subcellular location">
    <subcellularLocation>
        <location evidence="1">Membrane</location>
    </subcellularLocation>
</comment>
<dbReference type="InterPro" id="IPR002641">
    <property type="entry name" value="PNPLA_dom"/>
</dbReference>
<feature type="active site" description="Proton acceptor" evidence="6">
    <location>
        <position position="191"/>
    </location>
</feature>
<dbReference type="EMBL" id="JADGII010000001">
    <property type="protein sequence ID" value="MBF0635575.1"/>
    <property type="molecule type" value="Genomic_DNA"/>
</dbReference>
<evidence type="ECO:0000256" key="6">
    <source>
        <dbReference type="PROSITE-ProRule" id="PRU01161"/>
    </source>
</evidence>
<evidence type="ECO:0000256" key="4">
    <source>
        <dbReference type="ARBA" id="ARBA00023098"/>
    </source>
</evidence>
<feature type="short sequence motif" description="GXGXXG" evidence="6">
    <location>
        <begin position="14"/>
        <end position="19"/>
    </location>
</feature>
<feature type="active site" description="Nucleophile" evidence="6">
    <location>
        <position position="43"/>
    </location>
</feature>
<evidence type="ECO:0000313" key="8">
    <source>
        <dbReference type="EMBL" id="MBF0635575.1"/>
    </source>
</evidence>
<protein>
    <submittedName>
        <fullName evidence="8">BamA/TamA family outer membrane protein</fullName>
    </submittedName>
</protein>
<feature type="domain" description="PNPLA" evidence="7">
    <location>
        <begin position="10"/>
        <end position="204"/>
    </location>
</feature>
<dbReference type="CDD" id="cd07205">
    <property type="entry name" value="Pat_PNPLA6_PNPLA7_NTE1_like"/>
    <property type="match status" value="1"/>
</dbReference>
<keyword evidence="4 6" id="KW-0443">Lipid metabolism</keyword>
<evidence type="ECO:0000256" key="5">
    <source>
        <dbReference type="ARBA" id="ARBA00023136"/>
    </source>
</evidence>
<feature type="short sequence motif" description="GXSXG" evidence="6">
    <location>
        <begin position="41"/>
        <end position="45"/>
    </location>
</feature>
<evidence type="ECO:0000256" key="2">
    <source>
        <dbReference type="ARBA" id="ARBA00022801"/>
    </source>
</evidence>